<evidence type="ECO:0000256" key="1">
    <source>
        <dbReference type="ARBA" id="ARBA00004370"/>
    </source>
</evidence>
<comment type="subcellular location">
    <subcellularLocation>
        <location evidence="1">Membrane</location>
    </subcellularLocation>
</comment>
<dbReference type="PANTHER" id="PTHR44755:SF8">
    <property type="entry name" value="RECEPTOR LIGAND BINDING REGION DOMAIN-CONTAINING PROTEIN"/>
    <property type="match status" value="1"/>
</dbReference>
<dbReference type="GO" id="GO:0038023">
    <property type="term" value="F:signaling receptor activity"/>
    <property type="evidence" value="ECO:0007669"/>
    <property type="project" value="TreeGrafter"/>
</dbReference>
<evidence type="ECO:0000313" key="7">
    <source>
        <dbReference type="WBParaSite" id="scaffold2597_cov205.g5122"/>
    </source>
</evidence>
<keyword evidence="6" id="KW-1185">Reference proteome</keyword>
<dbReference type="SUPFAM" id="SSF53822">
    <property type="entry name" value="Periplasmic binding protein-like I"/>
    <property type="match status" value="1"/>
</dbReference>
<feature type="domain" description="Receptor ligand binding region" evidence="5">
    <location>
        <begin position="3"/>
        <end position="281"/>
    </location>
</feature>
<evidence type="ECO:0000256" key="3">
    <source>
        <dbReference type="ARBA" id="ARBA00022989"/>
    </source>
</evidence>
<keyword evidence="2" id="KW-0812">Transmembrane</keyword>
<proteinExistence type="predicted"/>
<dbReference type="WBParaSite" id="scaffold2597_cov205.g5122">
    <property type="protein sequence ID" value="scaffold2597_cov205.g5122"/>
    <property type="gene ID" value="scaffold2597_cov205.g5122"/>
</dbReference>
<dbReference type="AlphaFoldDB" id="A0A915M0T5"/>
<dbReference type="PANTHER" id="PTHR44755">
    <property type="entry name" value="NATRIURETIC PEPTIDE RECEPTOR 3-RELATED"/>
    <property type="match status" value="1"/>
</dbReference>
<organism evidence="6 7">
    <name type="scientific">Meloidogyne javanica</name>
    <name type="common">Root-knot nematode worm</name>
    <dbReference type="NCBI Taxonomy" id="6303"/>
    <lineage>
        <taxon>Eukaryota</taxon>
        <taxon>Metazoa</taxon>
        <taxon>Ecdysozoa</taxon>
        <taxon>Nematoda</taxon>
        <taxon>Chromadorea</taxon>
        <taxon>Rhabditida</taxon>
        <taxon>Tylenchina</taxon>
        <taxon>Tylenchomorpha</taxon>
        <taxon>Tylenchoidea</taxon>
        <taxon>Meloidogynidae</taxon>
        <taxon>Meloidogyninae</taxon>
        <taxon>Meloidogyne</taxon>
        <taxon>Meloidogyne incognita group</taxon>
    </lineage>
</organism>
<dbReference type="InterPro" id="IPR052612">
    <property type="entry name" value="ANP_Clearance_Receptor"/>
</dbReference>
<evidence type="ECO:0000256" key="4">
    <source>
        <dbReference type="ARBA" id="ARBA00023136"/>
    </source>
</evidence>
<dbReference type="GO" id="GO:0016020">
    <property type="term" value="C:membrane"/>
    <property type="evidence" value="ECO:0007669"/>
    <property type="project" value="UniProtKB-SubCell"/>
</dbReference>
<name>A0A915M0T5_MELJA</name>
<dbReference type="Proteomes" id="UP000887561">
    <property type="component" value="Unplaced"/>
</dbReference>
<evidence type="ECO:0000256" key="2">
    <source>
        <dbReference type="ARBA" id="ARBA00022692"/>
    </source>
</evidence>
<evidence type="ECO:0000313" key="6">
    <source>
        <dbReference type="Proteomes" id="UP000887561"/>
    </source>
</evidence>
<dbReference type="Gene3D" id="3.40.50.2300">
    <property type="match status" value="2"/>
</dbReference>
<dbReference type="InterPro" id="IPR028082">
    <property type="entry name" value="Peripla_BP_I"/>
</dbReference>
<sequence>MLIIGRLVSRWNVPIIAHLSGDDALSDRAVFDTLGSVALTSATEMARATLTFLQLYGWKQVGLVRPSMHFERLALHSLRNYLKDANIEINAEIELDPYMTPDEIIATGRLRHLKNRARVIIVEMGMDLHSAKSFMIAALRSHLKTPEYVYIIPWLAHLHDHYPWEATNIEKSETRVAFDDAIVITAHGYDKKFIEDFELRLNKVTGVISTYYATLSYMSLYDALFLYGLAVRDAYEETKNQSVFLDGLYIWKKMTARQFIGVTGQVLINNKAIRVPSYATYHTKNVSTMINLGAGRYSERAI</sequence>
<reference evidence="7" key="1">
    <citation type="submission" date="2022-11" db="UniProtKB">
        <authorList>
            <consortium name="WormBaseParasite"/>
        </authorList>
    </citation>
    <scope>IDENTIFICATION</scope>
</reference>
<dbReference type="Pfam" id="PF01094">
    <property type="entry name" value="ANF_receptor"/>
    <property type="match status" value="1"/>
</dbReference>
<dbReference type="InterPro" id="IPR001828">
    <property type="entry name" value="ANF_lig-bd_rcpt"/>
</dbReference>
<dbReference type="GO" id="GO:0017046">
    <property type="term" value="F:peptide hormone binding"/>
    <property type="evidence" value="ECO:0007669"/>
    <property type="project" value="TreeGrafter"/>
</dbReference>
<protein>
    <submittedName>
        <fullName evidence="7">Receptor ligand binding region domain-containing protein</fullName>
    </submittedName>
</protein>
<accession>A0A915M0T5</accession>
<evidence type="ECO:0000259" key="5">
    <source>
        <dbReference type="Pfam" id="PF01094"/>
    </source>
</evidence>
<keyword evidence="4" id="KW-0472">Membrane</keyword>
<dbReference type="GO" id="GO:0007165">
    <property type="term" value="P:signal transduction"/>
    <property type="evidence" value="ECO:0007669"/>
    <property type="project" value="TreeGrafter"/>
</dbReference>
<keyword evidence="3" id="KW-1133">Transmembrane helix</keyword>